<accession>A0A4U1D8X3</accession>
<keyword evidence="1" id="KW-0472">Membrane</keyword>
<protein>
    <submittedName>
        <fullName evidence="2">Uncharacterized protein</fullName>
    </submittedName>
</protein>
<dbReference type="OrthoDB" id="2618234at2"/>
<evidence type="ECO:0000256" key="1">
    <source>
        <dbReference type="SAM" id="Phobius"/>
    </source>
</evidence>
<reference evidence="2 3" key="1">
    <citation type="journal article" date="2011" name="J. Microbiol.">
        <title>Bacillus kyonggiensis sp. nov., isolated from soil of a lettuce field.</title>
        <authorList>
            <person name="Dong K."/>
            <person name="Lee S."/>
        </authorList>
    </citation>
    <scope>NUCLEOTIDE SEQUENCE [LARGE SCALE GENOMIC DNA]</scope>
    <source>
        <strain evidence="2 3">NB22</strain>
    </source>
</reference>
<evidence type="ECO:0000313" key="3">
    <source>
        <dbReference type="Proteomes" id="UP000307756"/>
    </source>
</evidence>
<feature type="transmembrane region" description="Helical" evidence="1">
    <location>
        <begin position="52"/>
        <end position="72"/>
    </location>
</feature>
<dbReference type="Proteomes" id="UP000307756">
    <property type="component" value="Unassembled WGS sequence"/>
</dbReference>
<feature type="transmembrane region" description="Helical" evidence="1">
    <location>
        <begin position="28"/>
        <end position="45"/>
    </location>
</feature>
<dbReference type="EMBL" id="SWBM01000001">
    <property type="protein sequence ID" value="TKC18999.1"/>
    <property type="molecule type" value="Genomic_DNA"/>
</dbReference>
<organism evidence="2 3">
    <name type="scientific">Robertmurraya kyonggiensis</name>
    <dbReference type="NCBI Taxonomy" id="1037680"/>
    <lineage>
        <taxon>Bacteria</taxon>
        <taxon>Bacillati</taxon>
        <taxon>Bacillota</taxon>
        <taxon>Bacilli</taxon>
        <taxon>Bacillales</taxon>
        <taxon>Bacillaceae</taxon>
        <taxon>Robertmurraya</taxon>
    </lineage>
</organism>
<sequence length="186" mass="21970">MVCSLRQRGAQVTLKVIHYDNHFNGNEWFVIISIVVGLLAFLAIPKRFPIKVSIIYLLTGVFTGFFFDHTLSVIPVSYYDLNDKSVFELTDFLSHVMYASYSYFFFYLYDYLKVKFRYSPVYILIWTIMSMGIEKLSALVGVYHYKHGYTIFYSFIIYLLVHSSWVALYYIIEIERQGEKKSILLQ</sequence>
<feature type="transmembrane region" description="Helical" evidence="1">
    <location>
        <begin position="92"/>
        <end position="109"/>
    </location>
</feature>
<gene>
    <name evidence="2" type="ORF">FA727_05480</name>
</gene>
<dbReference type="AlphaFoldDB" id="A0A4U1D8X3"/>
<feature type="transmembrane region" description="Helical" evidence="1">
    <location>
        <begin position="151"/>
        <end position="172"/>
    </location>
</feature>
<keyword evidence="3" id="KW-1185">Reference proteome</keyword>
<comment type="caution">
    <text evidence="2">The sequence shown here is derived from an EMBL/GenBank/DDBJ whole genome shotgun (WGS) entry which is preliminary data.</text>
</comment>
<feature type="transmembrane region" description="Helical" evidence="1">
    <location>
        <begin position="121"/>
        <end position="145"/>
    </location>
</feature>
<proteinExistence type="predicted"/>
<keyword evidence="1" id="KW-1133">Transmembrane helix</keyword>
<evidence type="ECO:0000313" key="2">
    <source>
        <dbReference type="EMBL" id="TKC18999.1"/>
    </source>
</evidence>
<name>A0A4U1D8X3_9BACI</name>
<keyword evidence="1" id="KW-0812">Transmembrane</keyword>